<keyword evidence="2" id="KW-1185">Reference proteome</keyword>
<protein>
    <submittedName>
        <fullName evidence="1">Uncharacterized protein</fullName>
    </submittedName>
</protein>
<evidence type="ECO:0000313" key="1">
    <source>
        <dbReference type="EMBL" id="EEF43513.1"/>
    </source>
</evidence>
<gene>
    <name evidence="1" type="ORF">RCOM_1316040</name>
</gene>
<dbReference type="InParanoid" id="B9RZ11"/>
<proteinExistence type="predicted"/>
<organism evidence="1 2">
    <name type="scientific">Ricinus communis</name>
    <name type="common">Castor bean</name>
    <dbReference type="NCBI Taxonomy" id="3988"/>
    <lineage>
        <taxon>Eukaryota</taxon>
        <taxon>Viridiplantae</taxon>
        <taxon>Streptophyta</taxon>
        <taxon>Embryophyta</taxon>
        <taxon>Tracheophyta</taxon>
        <taxon>Spermatophyta</taxon>
        <taxon>Magnoliopsida</taxon>
        <taxon>eudicotyledons</taxon>
        <taxon>Gunneridae</taxon>
        <taxon>Pentapetalae</taxon>
        <taxon>rosids</taxon>
        <taxon>fabids</taxon>
        <taxon>Malpighiales</taxon>
        <taxon>Euphorbiaceae</taxon>
        <taxon>Acalyphoideae</taxon>
        <taxon>Acalypheae</taxon>
        <taxon>Ricinus</taxon>
    </lineage>
</organism>
<accession>B9RZ11</accession>
<dbReference type="AlphaFoldDB" id="B9RZ11"/>
<sequence>MVASCHVVFRTWRRLSISCSSVVFQRLLGSPPSFGYVPDLIKFPSFTNRWHSLYAHLIHTSAVKYSSDFMSLFQNQTTNFFRIIISLLTKTDGNIAADFFSNSVLVLHTPMALFSNSILMLHTPMEKLAEIRDGVLIDEIATRFNTTLAVAEALTSLQAVKLAKHTNSFPSVF</sequence>
<name>B9RZ11_RICCO</name>
<evidence type="ECO:0000313" key="2">
    <source>
        <dbReference type="Proteomes" id="UP000008311"/>
    </source>
</evidence>
<dbReference type="Proteomes" id="UP000008311">
    <property type="component" value="Unassembled WGS sequence"/>
</dbReference>
<reference evidence="2" key="1">
    <citation type="journal article" date="2010" name="Nat. Biotechnol.">
        <title>Draft genome sequence of the oilseed species Ricinus communis.</title>
        <authorList>
            <person name="Chan A.P."/>
            <person name="Crabtree J."/>
            <person name="Zhao Q."/>
            <person name="Lorenzi H."/>
            <person name="Orvis J."/>
            <person name="Puiu D."/>
            <person name="Melake-Berhan A."/>
            <person name="Jones K.M."/>
            <person name="Redman J."/>
            <person name="Chen G."/>
            <person name="Cahoon E.B."/>
            <person name="Gedil M."/>
            <person name="Stanke M."/>
            <person name="Haas B.J."/>
            <person name="Wortman J.R."/>
            <person name="Fraser-Liggett C.M."/>
            <person name="Ravel J."/>
            <person name="Rabinowicz P.D."/>
        </authorList>
    </citation>
    <scope>NUCLEOTIDE SEQUENCE [LARGE SCALE GENOMIC DNA]</scope>
    <source>
        <strain evidence="2">cv. Hale</strain>
    </source>
</reference>
<dbReference type="EMBL" id="EQ973832">
    <property type="protein sequence ID" value="EEF43513.1"/>
    <property type="molecule type" value="Genomic_DNA"/>
</dbReference>